<evidence type="ECO:0000313" key="2">
    <source>
        <dbReference type="EMBL" id="KAF5363059.1"/>
    </source>
</evidence>
<dbReference type="Proteomes" id="UP000559256">
    <property type="component" value="Unassembled WGS sequence"/>
</dbReference>
<feature type="compositionally biased region" description="Basic and acidic residues" evidence="1">
    <location>
        <begin position="535"/>
        <end position="544"/>
    </location>
</feature>
<dbReference type="AlphaFoldDB" id="A0A8H5GDS9"/>
<feature type="compositionally biased region" description="Polar residues" evidence="1">
    <location>
        <begin position="570"/>
        <end position="621"/>
    </location>
</feature>
<name>A0A8H5GDS9_9AGAR</name>
<dbReference type="PANTHER" id="PTHR36721:SF1">
    <property type="entry name" value="OS04G0446401 PROTEIN"/>
    <property type="match status" value="1"/>
</dbReference>
<evidence type="ECO:0000256" key="1">
    <source>
        <dbReference type="SAM" id="MobiDB-lite"/>
    </source>
</evidence>
<gene>
    <name evidence="2" type="ORF">D9758_012664</name>
</gene>
<feature type="region of interest" description="Disordered" evidence="1">
    <location>
        <begin position="467"/>
        <end position="1020"/>
    </location>
</feature>
<feature type="region of interest" description="Disordered" evidence="1">
    <location>
        <begin position="266"/>
        <end position="291"/>
    </location>
</feature>
<proteinExistence type="predicted"/>
<feature type="compositionally biased region" description="Polar residues" evidence="1">
    <location>
        <begin position="273"/>
        <end position="283"/>
    </location>
</feature>
<feature type="compositionally biased region" description="Low complexity" evidence="1">
    <location>
        <begin position="683"/>
        <end position="694"/>
    </location>
</feature>
<feature type="compositionally biased region" description="Low complexity" evidence="1">
    <location>
        <begin position="493"/>
        <end position="522"/>
    </location>
</feature>
<feature type="compositionally biased region" description="Basic and acidic residues" evidence="1">
    <location>
        <begin position="467"/>
        <end position="492"/>
    </location>
</feature>
<dbReference type="PANTHER" id="PTHR36721">
    <property type="entry name" value="PROLINE-RICH FAMILY PROTEIN"/>
    <property type="match status" value="1"/>
</dbReference>
<comment type="caution">
    <text evidence="2">The sequence shown here is derived from an EMBL/GenBank/DDBJ whole genome shotgun (WGS) entry which is preliminary data.</text>
</comment>
<feature type="compositionally biased region" description="Low complexity" evidence="1">
    <location>
        <begin position="974"/>
        <end position="988"/>
    </location>
</feature>
<sequence length="1255" mass="134284">MFPKRSPPQMLPSDRVRQLWTEFELWHAAQRLAIEQRVLDAHRELDLKWRVSSSKTRMSRKDLDERKTLARLEVEKAFNGNLVRLEWQKRLDRAGLQSDDWNDMTDAEQRKVEMILGVDLDPSVLAMPVLQAQRSMQRGALFSPVMNNYVRPDSSLDSYAVVDPHSFSSGENEDEPWTEVYKTTRRSDDEISLDASTSSSLAGFDGGAIWSSSSGVSRSSTQTSQTSSPEHIPSKFLFASASDVNGYHYQQSQSLLSAAKLLSASSEQGPHVPSTNSTDTNRSPRAKTRADAYLSDHDSSCSCSCSLSASSSALPVPVNDMSPHPSSSSSSSKSRSRYIGPGPELLTEDMDMDVYTDVDLDSEDLEADFGAEQDFEDFKMTIRAQKIREFHDEATVADIQLMRDIAEAQRRGKGKGKKANKANSNSTFKGDKGEANGQTFIPFTREQKTKMVEEHEKKMLELRKRKEDERKKIVEGERARRKAQVEMREREGSQGQVQPSPAPVQSQATATQPQPQPSQAEPQPRPVVVVPSLAVHEDMARGHADSGSTTSETPTIRRHRTTQRGALQMDWSSGGDTPTPTGHSSVSVWANKNSTSADTVPPTQSQSQFNVAESPSHTIVSGVTEMPKTTKNEKTKAAQEETQTVASSSKTTLDKTSLPKGSVSVAPSSSTQIPIPKPEPIVSPSTSTSSASAPAPVPLGFSAASSSLTQGLPKSKTETASTKSSSASTVGGGVGGRPKVMQVQSTSAIPSASASSSSSSTNTRSQAQEPVPASVSHTQHISTSSASASSSRPTVATSTTTSKPTTSASTSMPSSTASNSASAQSAWTSWAPTSSHSHNHSQPQQAPVPEDRRVWVPPATTENNVNNKKNVNKRPPPSLSRKPTDPPAPQIEKSVSNPHTHQAKPQPIPIDVKRARRNSDPSSPSPKSFEFPISGHGHGAAAIGTAKVADKRAAESGPSGILKKSGAGAGLGLGLTSAAKTQSASATQKSKKKVTIEEVADDDEATEGVSGDHLPTDSRYIMEPMQPKPIVPSAMFTQIFEYDAEKEREVKVQKEKEVKEMEKKVKEVKVKQTTGSGSGPGRDTNIRAPALDVPKVPVNSDTSVNININSGRGNGNGIASAAVPDATSTASSSKPTKPKQVRWSSDSQKPGARDSEQPDSFLSMLDSLEAIMHGSGGGNDNAKQKQKQEAHQQADKLSRLLSETTERPRRGGGGGEIQREGHGVGVGVNGRPGPGSGPVYAQAQRGVSGGAASVW</sequence>
<feature type="compositionally biased region" description="Low complexity" evidence="1">
    <location>
        <begin position="745"/>
        <end position="765"/>
    </location>
</feature>
<accession>A0A8H5GDS9</accession>
<feature type="compositionally biased region" description="Basic and acidic residues" evidence="1">
    <location>
        <begin position="1047"/>
        <end position="1070"/>
    </location>
</feature>
<dbReference type="EMBL" id="JAACJM010000035">
    <property type="protein sequence ID" value="KAF5363059.1"/>
    <property type="molecule type" value="Genomic_DNA"/>
</dbReference>
<protein>
    <submittedName>
        <fullName evidence="2">Uncharacterized protein</fullName>
    </submittedName>
</protein>
<feature type="compositionally biased region" description="Low complexity" evidence="1">
    <location>
        <begin position="647"/>
        <end position="658"/>
    </location>
</feature>
<organism evidence="2 3">
    <name type="scientific">Tetrapyrgos nigripes</name>
    <dbReference type="NCBI Taxonomy" id="182062"/>
    <lineage>
        <taxon>Eukaryota</taxon>
        <taxon>Fungi</taxon>
        <taxon>Dikarya</taxon>
        <taxon>Basidiomycota</taxon>
        <taxon>Agaricomycotina</taxon>
        <taxon>Agaricomycetes</taxon>
        <taxon>Agaricomycetidae</taxon>
        <taxon>Agaricales</taxon>
        <taxon>Marasmiineae</taxon>
        <taxon>Marasmiaceae</taxon>
        <taxon>Tetrapyrgos</taxon>
    </lineage>
</organism>
<dbReference type="OrthoDB" id="3038408at2759"/>
<feature type="compositionally biased region" description="Gly residues" evidence="1">
    <location>
        <begin position="1223"/>
        <end position="1236"/>
    </location>
</feature>
<feature type="compositionally biased region" description="Low complexity" evidence="1">
    <location>
        <begin position="1103"/>
        <end position="1135"/>
    </location>
</feature>
<feature type="compositionally biased region" description="Low complexity" evidence="1">
    <location>
        <begin position="920"/>
        <end position="946"/>
    </location>
</feature>
<feature type="compositionally biased region" description="Basic residues" evidence="1">
    <location>
        <begin position="411"/>
        <end position="420"/>
    </location>
</feature>
<feature type="compositionally biased region" description="Basic and acidic residues" evidence="1">
    <location>
        <begin position="628"/>
        <end position="639"/>
    </location>
</feature>
<feature type="region of interest" description="Disordered" evidence="1">
    <location>
        <begin position="409"/>
        <end position="452"/>
    </location>
</feature>
<feature type="compositionally biased region" description="Low complexity" evidence="1">
    <location>
        <begin position="782"/>
        <end position="845"/>
    </location>
</feature>
<feature type="compositionally biased region" description="Polar residues" evidence="1">
    <location>
        <begin position="703"/>
        <end position="712"/>
    </location>
</feature>
<reference evidence="2 3" key="1">
    <citation type="journal article" date="2020" name="ISME J.">
        <title>Uncovering the hidden diversity of litter-decomposition mechanisms in mushroom-forming fungi.</title>
        <authorList>
            <person name="Floudas D."/>
            <person name="Bentzer J."/>
            <person name="Ahren D."/>
            <person name="Johansson T."/>
            <person name="Persson P."/>
            <person name="Tunlid A."/>
        </authorList>
    </citation>
    <scope>NUCLEOTIDE SEQUENCE [LARGE SCALE GENOMIC DNA]</scope>
    <source>
        <strain evidence="2 3">CBS 291.85</strain>
    </source>
</reference>
<feature type="compositionally biased region" description="Low complexity" evidence="1">
    <location>
        <begin position="322"/>
        <end position="333"/>
    </location>
</feature>
<evidence type="ECO:0000313" key="3">
    <source>
        <dbReference type="Proteomes" id="UP000559256"/>
    </source>
</evidence>
<feature type="region of interest" description="Disordered" evidence="1">
    <location>
        <begin position="1047"/>
        <end position="1255"/>
    </location>
</feature>
<feature type="compositionally biased region" description="Basic and acidic residues" evidence="1">
    <location>
        <begin position="1182"/>
        <end position="1209"/>
    </location>
</feature>
<keyword evidence="3" id="KW-1185">Reference proteome</keyword>
<feature type="compositionally biased region" description="Low complexity" evidence="1">
    <location>
        <begin position="718"/>
        <end position="729"/>
    </location>
</feature>
<feature type="region of interest" description="Disordered" evidence="1">
    <location>
        <begin position="315"/>
        <end position="347"/>
    </location>
</feature>